<reference evidence="1 2" key="1">
    <citation type="submission" date="2016-10" db="EMBL/GenBank/DDBJ databases">
        <authorList>
            <person name="de Groot N.N."/>
        </authorList>
    </citation>
    <scope>NUCLEOTIDE SEQUENCE [LARGE SCALE GENOMIC DNA]</scope>
    <source>
        <strain evidence="1 2">Nm22</strain>
    </source>
</reference>
<organism evidence="1 2">
    <name type="scientific">Nitrosomonas marina</name>
    <dbReference type="NCBI Taxonomy" id="917"/>
    <lineage>
        <taxon>Bacteria</taxon>
        <taxon>Pseudomonadati</taxon>
        <taxon>Pseudomonadota</taxon>
        <taxon>Betaproteobacteria</taxon>
        <taxon>Nitrosomonadales</taxon>
        <taxon>Nitrosomonadaceae</taxon>
        <taxon>Nitrosomonas</taxon>
    </lineage>
</organism>
<evidence type="ECO:0000313" key="2">
    <source>
        <dbReference type="Proteomes" id="UP000199459"/>
    </source>
</evidence>
<dbReference type="NCBIfam" id="TIGR04353">
    <property type="entry name" value="PqqD_rel_X"/>
    <property type="match status" value="1"/>
</dbReference>
<dbReference type="OrthoDB" id="8547634at2"/>
<gene>
    <name evidence="1" type="ORF">SAMN05216325_103145</name>
</gene>
<dbReference type="InterPro" id="IPR027599">
    <property type="entry name" value="PqqD-rel_X"/>
</dbReference>
<dbReference type="Proteomes" id="UP000199459">
    <property type="component" value="Unassembled WGS sequence"/>
</dbReference>
<protein>
    <submittedName>
        <fullName evidence="1">PqqD family protein, HPr-rel-A system</fullName>
    </submittedName>
</protein>
<proteinExistence type="predicted"/>
<accession>A0A1H8BVY1</accession>
<dbReference type="STRING" id="917.SAMN05216326_10465"/>
<dbReference type="EMBL" id="FOCP01000003">
    <property type="protein sequence ID" value="SEM87061.1"/>
    <property type="molecule type" value="Genomic_DNA"/>
</dbReference>
<dbReference type="AlphaFoldDB" id="A0A1H8BVY1"/>
<name>A0A1H8BVY1_9PROT</name>
<evidence type="ECO:0000313" key="1">
    <source>
        <dbReference type="EMBL" id="SEM87061.1"/>
    </source>
</evidence>
<sequence>MHWRTNHFETLLIENWNEEYTVFQPDSGKTHFLNQMSMEMLIYLDQKPATLEEISAYMAAQFQQQPDHSFQRNIEKVLYHFDTLGLVKKSFVSSWHGSQPDSI</sequence>